<dbReference type="OrthoDB" id="5996262at2759"/>
<evidence type="ECO:0000313" key="1">
    <source>
        <dbReference type="EMBL" id="CAB4033752.1"/>
    </source>
</evidence>
<proteinExistence type="predicted"/>
<organism evidence="1 2">
    <name type="scientific">Paramuricea clavata</name>
    <name type="common">Red gorgonian</name>
    <name type="synonym">Violescent sea-whip</name>
    <dbReference type="NCBI Taxonomy" id="317549"/>
    <lineage>
        <taxon>Eukaryota</taxon>
        <taxon>Metazoa</taxon>
        <taxon>Cnidaria</taxon>
        <taxon>Anthozoa</taxon>
        <taxon>Octocorallia</taxon>
        <taxon>Malacalcyonacea</taxon>
        <taxon>Plexauridae</taxon>
        <taxon>Paramuricea</taxon>
    </lineage>
</organism>
<dbReference type="PANTHER" id="PTHR33776">
    <property type="entry name" value="ENDO/EXONUCLEASE/PHOSPHATASE DOMAIN-CONTAINING PROTEIN"/>
    <property type="match status" value="1"/>
</dbReference>
<dbReference type="Proteomes" id="UP001152795">
    <property type="component" value="Unassembled WGS sequence"/>
</dbReference>
<feature type="non-terminal residue" evidence="1">
    <location>
        <position position="1"/>
    </location>
</feature>
<keyword evidence="2" id="KW-1185">Reference proteome</keyword>
<gene>
    <name evidence="1" type="ORF">PACLA_8A084721</name>
</gene>
<evidence type="ECO:0000313" key="2">
    <source>
        <dbReference type="Proteomes" id="UP001152795"/>
    </source>
</evidence>
<accession>A0A7D9LJ74</accession>
<dbReference type="EMBL" id="CACRXK020019520">
    <property type="protein sequence ID" value="CAB4033752.1"/>
    <property type="molecule type" value="Genomic_DNA"/>
</dbReference>
<sequence length="526" mass="60003">MATDAYFDDIKSLKAGQMLNCEIIQSLAESVHDLASVISRVKGNEVKNNSNFSKNTEKSDVKQSEYANFTNTKSSFVLEELTDSPMNNNNNNNNDRISPMKENVPESNDNDMSYINLISLMNNNNNNDRISLMKGNVPESNDNDMSHINLNELSTGASKDGIGFHQLWLQVQVNKNKSMIVCVTYRPPDCPVTCIRDELKPKFIEALLLGKEIIILGDMNCNLLKTSCYESKILLDTCSELHLTQLIKDPTRITSQTSSLLDVIMISSSSKVKSSGVVDIGISDHSMIYCILKLRADKPRPEYKDVRSFKNYNSQSFKAELSQLPFHETYRISDVNAKIDHFNQLFINTLNKHAPIKHIRIKGRLNQFINKELKCTMKLRDKKLRIFRLSRNAEDWDVYRQLRNSIKTSLRAAESNFVRNQIEEYKGNSRSMWKVIRGCLPSKDSEKPVYKKDHKKLANEFNEYFASVGKIAADKVKRLAEVNNIQMTTALPPARHRSSLDLFEFRTVTPDEVRTIILNSPSNKAP</sequence>
<dbReference type="AlphaFoldDB" id="A0A7D9LJ74"/>
<dbReference type="Gene3D" id="3.60.10.10">
    <property type="entry name" value="Endonuclease/exonuclease/phosphatase"/>
    <property type="match status" value="1"/>
</dbReference>
<name>A0A7D9LJ74_PARCT</name>
<protein>
    <submittedName>
        <fullName evidence="1">Uncharacterized protein</fullName>
    </submittedName>
</protein>
<dbReference type="PANTHER" id="PTHR33776:SF3">
    <property type="entry name" value="PHD-TYPE DOMAIN-CONTAINING PROTEIN"/>
    <property type="match status" value="1"/>
</dbReference>
<dbReference type="SUPFAM" id="SSF56219">
    <property type="entry name" value="DNase I-like"/>
    <property type="match status" value="1"/>
</dbReference>
<reference evidence="1" key="1">
    <citation type="submission" date="2020-04" db="EMBL/GenBank/DDBJ databases">
        <authorList>
            <person name="Alioto T."/>
            <person name="Alioto T."/>
            <person name="Gomez Garrido J."/>
        </authorList>
    </citation>
    <scope>NUCLEOTIDE SEQUENCE</scope>
    <source>
        <strain evidence="1">A484AB</strain>
    </source>
</reference>
<dbReference type="InterPro" id="IPR036691">
    <property type="entry name" value="Endo/exonu/phosph_ase_sf"/>
</dbReference>
<comment type="caution">
    <text evidence="1">The sequence shown here is derived from an EMBL/GenBank/DDBJ whole genome shotgun (WGS) entry which is preliminary data.</text>
</comment>